<keyword evidence="5" id="KW-1185">Reference proteome</keyword>
<dbReference type="GO" id="GO:0005759">
    <property type="term" value="C:mitochondrial matrix"/>
    <property type="evidence" value="ECO:0007669"/>
    <property type="project" value="TreeGrafter"/>
</dbReference>
<sequence length="553" mass="61917">MILSRRCLLLSSYGTRKNDKIFTIAHDIKMSKYFTNTHYTKECDKRSSESNDLSVAFVKNSRDLVPNGTLCTDGFILTRSLYNRSKLFPFGSNVGNVTFVPHRDSLFSEAKLFSTSSNGNSMKRLYDRMDLAIARKRQQLNSLKTDYGNVKIGDVTISSVINGMRDIIGLTTETSELDANFGIRIRGYTIEEMLNKLPRLDNCTVPLVEGGYWLLLTGEIPTLDEVCLLSRELLSRAKLPHHVYKVLDTLPTETHPMTQLIVGVVAMQTTSVFRSAYNDKTFAKDTCWRLVLEDSLDLIARNLLLVGYIYRRCFIDSTIRDGAGMHLDPNLDYGANLAKLLGNNTPMFQDLMRLYLLVHTDHEAGNVSAHVSHVIGSSLADPYFCFAGALGGLSGPLHGMANQECLKWIQDLVASLKGSEPTLENVEKFAKDCLSSGSVIPGYGHAVLRVVDPRHTAFMKFAHANFPQDPIVKVLDLCLEAIPKILKATGEQLDFILIFSRQEMFTVFFGTSRALGLMSQLVWARALKFPIERPKSYTMDFLESLCKAKKVES</sequence>
<gene>
    <name evidence="4" type="ORF">BdWA1_003132</name>
</gene>
<reference evidence="4" key="1">
    <citation type="journal article" date="2023" name="Nat. Microbiol.">
        <title>Babesia duncani multi-omics identifies virulence factors and drug targets.</title>
        <authorList>
            <person name="Singh P."/>
            <person name="Lonardi S."/>
            <person name="Liang Q."/>
            <person name="Vydyam P."/>
            <person name="Khabirova E."/>
            <person name="Fang T."/>
            <person name="Gihaz S."/>
            <person name="Thekkiniath J."/>
            <person name="Munshi M."/>
            <person name="Abel S."/>
            <person name="Ciampossin L."/>
            <person name="Batugedara G."/>
            <person name="Gupta M."/>
            <person name="Lu X.M."/>
            <person name="Lenz T."/>
            <person name="Chakravarty S."/>
            <person name="Cornillot E."/>
            <person name="Hu Y."/>
            <person name="Ma W."/>
            <person name="Gonzalez L.M."/>
            <person name="Sanchez S."/>
            <person name="Estrada K."/>
            <person name="Sanchez-Flores A."/>
            <person name="Montero E."/>
            <person name="Harb O.S."/>
            <person name="Le Roch K.G."/>
            <person name="Mamoun C.B."/>
        </authorList>
    </citation>
    <scope>NUCLEOTIDE SEQUENCE</scope>
    <source>
        <strain evidence="4">WA1</strain>
    </source>
</reference>
<dbReference type="NCBIfam" id="NF007128">
    <property type="entry name" value="PRK09569.1"/>
    <property type="match status" value="1"/>
</dbReference>
<dbReference type="Proteomes" id="UP001214638">
    <property type="component" value="Unassembled WGS sequence"/>
</dbReference>
<dbReference type="PANTHER" id="PTHR11739:SF8">
    <property type="entry name" value="CITRATE SYNTHASE, MITOCHONDRIAL"/>
    <property type="match status" value="1"/>
</dbReference>
<evidence type="ECO:0000256" key="2">
    <source>
        <dbReference type="ARBA" id="ARBA00022679"/>
    </source>
</evidence>
<keyword evidence="2 3" id="KW-0808">Transferase</keyword>
<comment type="similarity">
    <text evidence="1 3">Belongs to the citrate synthase family.</text>
</comment>
<dbReference type="PRINTS" id="PR00143">
    <property type="entry name" value="CITRTSNTHASE"/>
</dbReference>
<name>A0AAD9PJ05_9APIC</name>
<proteinExistence type="inferred from homology"/>
<dbReference type="PANTHER" id="PTHR11739">
    <property type="entry name" value="CITRATE SYNTHASE"/>
    <property type="match status" value="1"/>
</dbReference>
<dbReference type="PROSITE" id="PS00480">
    <property type="entry name" value="CITRATE_SYNTHASE"/>
    <property type="match status" value="1"/>
</dbReference>
<dbReference type="Gene3D" id="1.10.580.10">
    <property type="entry name" value="Citrate Synthase, domain 1"/>
    <property type="match status" value="1"/>
</dbReference>
<evidence type="ECO:0000313" key="5">
    <source>
        <dbReference type="Proteomes" id="UP001214638"/>
    </source>
</evidence>
<dbReference type="AlphaFoldDB" id="A0AAD9PJ05"/>
<dbReference type="InterPro" id="IPR016142">
    <property type="entry name" value="Citrate_synth-like_lrg_a-sub"/>
</dbReference>
<dbReference type="GO" id="GO:0005975">
    <property type="term" value="P:carbohydrate metabolic process"/>
    <property type="evidence" value="ECO:0007669"/>
    <property type="project" value="TreeGrafter"/>
</dbReference>
<dbReference type="SUPFAM" id="SSF48256">
    <property type="entry name" value="Citrate synthase"/>
    <property type="match status" value="1"/>
</dbReference>
<dbReference type="KEGG" id="bdw:94337429"/>
<evidence type="ECO:0000313" key="4">
    <source>
        <dbReference type="EMBL" id="KAK2195456.1"/>
    </source>
</evidence>
<dbReference type="InterPro" id="IPR016143">
    <property type="entry name" value="Citrate_synth-like_sm_a-sub"/>
</dbReference>
<evidence type="ECO:0000256" key="1">
    <source>
        <dbReference type="ARBA" id="ARBA00010566"/>
    </source>
</evidence>
<dbReference type="GO" id="GO:0006099">
    <property type="term" value="P:tricarboxylic acid cycle"/>
    <property type="evidence" value="ECO:0007669"/>
    <property type="project" value="TreeGrafter"/>
</dbReference>
<dbReference type="RefSeq" id="XP_067802299.1">
    <property type="nucleotide sequence ID" value="XM_067948148.1"/>
</dbReference>
<organism evidence="4 5">
    <name type="scientific">Babesia duncani</name>
    <dbReference type="NCBI Taxonomy" id="323732"/>
    <lineage>
        <taxon>Eukaryota</taxon>
        <taxon>Sar</taxon>
        <taxon>Alveolata</taxon>
        <taxon>Apicomplexa</taxon>
        <taxon>Aconoidasida</taxon>
        <taxon>Piroplasmida</taxon>
        <taxon>Babesiidae</taxon>
        <taxon>Babesia</taxon>
    </lineage>
</organism>
<dbReference type="GeneID" id="94337429"/>
<dbReference type="InterPro" id="IPR036969">
    <property type="entry name" value="Citrate_synthase_sf"/>
</dbReference>
<protein>
    <recommendedName>
        <fullName evidence="3">Citrate synthase</fullName>
    </recommendedName>
</protein>
<dbReference type="InterPro" id="IPR019810">
    <property type="entry name" value="Citrate_synthase_AS"/>
</dbReference>
<accession>A0AAD9PJ05</accession>
<dbReference type="GO" id="GO:0046912">
    <property type="term" value="F:acyltransferase activity, acyl groups converted into alkyl on transfer"/>
    <property type="evidence" value="ECO:0007669"/>
    <property type="project" value="InterPro"/>
</dbReference>
<dbReference type="EMBL" id="JALLKP010000004">
    <property type="protein sequence ID" value="KAK2195456.1"/>
    <property type="molecule type" value="Genomic_DNA"/>
</dbReference>
<comment type="caution">
    <text evidence="4">The sequence shown here is derived from an EMBL/GenBank/DDBJ whole genome shotgun (WGS) entry which is preliminary data.</text>
</comment>
<dbReference type="Gene3D" id="1.10.230.10">
    <property type="entry name" value="Cytochrome P450-Terp, domain 2"/>
    <property type="match status" value="1"/>
</dbReference>
<dbReference type="InterPro" id="IPR002020">
    <property type="entry name" value="Citrate_synthase"/>
</dbReference>
<dbReference type="Pfam" id="PF00285">
    <property type="entry name" value="Citrate_synt"/>
    <property type="match status" value="1"/>
</dbReference>
<evidence type="ECO:0000256" key="3">
    <source>
        <dbReference type="RuleBase" id="RU000441"/>
    </source>
</evidence>